<feature type="domain" description="DAGKc" evidence="12">
    <location>
        <begin position="4"/>
        <end position="132"/>
    </location>
</feature>
<keyword evidence="8" id="KW-0460">Magnesium</keyword>
<dbReference type="PROSITE" id="PS50146">
    <property type="entry name" value="DAGK"/>
    <property type="match status" value="1"/>
</dbReference>
<dbReference type="Gene3D" id="2.60.200.40">
    <property type="match status" value="1"/>
</dbReference>
<evidence type="ECO:0000256" key="4">
    <source>
        <dbReference type="ARBA" id="ARBA00022723"/>
    </source>
</evidence>
<evidence type="ECO:0000256" key="6">
    <source>
        <dbReference type="ARBA" id="ARBA00022777"/>
    </source>
</evidence>
<dbReference type="NCBIfam" id="NF009604">
    <property type="entry name" value="PRK13057.1"/>
    <property type="match status" value="1"/>
</dbReference>
<dbReference type="InterPro" id="IPR045540">
    <property type="entry name" value="YegS/DAGK_C"/>
</dbReference>
<comment type="cofactor">
    <cofactor evidence="1">
        <name>Mg(2+)</name>
        <dbReference type="ChEBI" id="CHEBI:18420"/>
    </cofactor>
</comment>
<accession>A0ABV7HN99</accession>
<dbReference type="SUPFAM" id="SSF111331">
    <property type="entry name" value="NAD kinase/diacylglycerol kinase-like"/>
    <property type="match status" value="1"/>
</dbReference>
<dbReference type="Proteomes" id="UP001595548">
    <property type="component" value="Unassembled WGS sequence"/>
</dbReference>
<keyword evidence="10" id="KW-0594">Phospholipid biosynthesis</keyword>
<dbReference type="Gene3D" id="3.40.50.10330">
    <property type="entry name" value="Probable inorganic polyphosphate/atp-NAD kinase, domain 1"/>
    <property type="match status" value="1"/>
</dbReference>
<evidence type="ECO:0000256" key="5">
    <source>
        <dbReference type="ARBA" id="ARBA00022741"/>
    </source>
</evidence>
<keyword evidence="3 13" id="KW-0808">Transferase</keyword>
<name>A0ABV7HN99_9GAMM</name>
<keyword evidence="14" id="KW-1185">Reference proteome</keyword>
<keyword evidence="5" id="KW-0547">Nucleotide-binding</keyword>
<dbReference type="Pfam" id="PF19279">
    <property type="entry name" value="YegS_C"/>
    <property type="match status" value="1"/>
</dbReference>
<dbReference type="InterPro" id="IPR016064">
    <property type="entry name" value="NAD/diacylglycerol_kinase_sf"/>
</dbReference>
<organism evidence="13 14">
    <name type="scientific">Gilvimarinus japonicus</name>
    <dbReference type="NCBI Taxonomy" id="1796469"/>
    <lineage>
        <taxon>Bacteria</taxon>
        <taxon>Pseudomonadati</taxon>
        <taxon>Pseudomonadota</taxon>
        <taxon>Gammaproteobacteria</taxon>
        <taxon>Cellvibrionales</taxon>
        <taxon>Cellvibrionaceae</taxon>
        <taxon>Gilvimarinus</taxon>
    </lineage>
</organism>
<keyword evidence="7" id="KW-0067">ATP-binding</keyword>
<evidence type="ECO:0000256" key="11">
    <source>
        <dbReference type="ARBA" id="ARBA00023264"/>
    </source>
</evidence>
<reference evidence="14" key="1">
    <citation type="journal article" date="2019" name="Int. J. Syst. Evol. Microbiol.">
        <title>The Global Catalogue of Microorganisms (GCM) 10K type strain sequencing project: providing services to taxonomists for standard genome sequencing and annotation.</title>
        <authorList>
            <consortium name="The Broad Institute Genomics Platform"/>
            <consortium name="The Broad Institute Genome Sequencing Center for Infectious Disease"/>
            <person name="Wu L."/>
            <person name="Ma J."/>
        </authorList>
    </citation>
    <scope>NUCLEOTIDE SEQUENCE [LARGE SCALE GENOMIC DNA]</scope>
    <source>
        <strain evidence="14">KCTC 52141</strain>
    </source>
</reference>
<dbReference type="NCBIfam" id="TIGR00147">
    <property type="entry name" value="YegS/Rv2252/BmrU family lipid kinase"/>
    <property type="match status" value="1"/>
</dbReference>
<evidence type="ECO:0000259" key="12">
    <source>
        <dbReference type="PROSITE" id="PS50146"/>
    </source>
</evidence>
<dbReference type="EC" id="2.7.1.-" evidence="13"/>
<dbReference type="SMART" id="SM00046">
    <property type="entry name" value="DAGKc"/>
    <property type="match status" value="1"/>
</dbReference>
<dbReference type="InterPro" id="IPR001206">
    <property type="entry name" value="Diacylglycerol_kinase_cat_dom"/>
</dbReference>
<evidence type="ECO:0000256" key="3">
    <source>
        <dbReference type="ARBA" id="ARBA00022679"/>
    </source>
</evidence>
<evidence type="ECO:0000256" key="8">
    <source>
        <dbReference type="ARBA" id="ARBA00022842"/>
    </source>
</evidence>
<gene>
    <name evidence="13" type="ORF">ACFOEB_02590</name>
</gene>
<evidence type="ECO:0000256" key="7">
    <source>
        <dbReference type="ARBA" id="ARBA00022840"/>
    </source>
</evidence>
<evidence type="ECO:0000256" key="9">
    <source>
        <dbReference type="ARBA" id="ARBA00023098"/>
    </source>
</evidence>
<dbReference type="PANTHER" id="PTHR12358:SF106">
    <property type="entry name" value="LIPID KINASE YEGS"/>
    <property type="match status" value="1"/>
</dbReference>
<dbReference type="InterPro" id="IPR017438">
    <property type="entry name" value="ATP-NAD_kinase_N"/>
</dbReference>
<dbReference type="Pfam" id="PF00781">
    <property type="entry name" value="DAGK_cat"/>
    <property type="match status" value="1"/>
</dbReference>
<dbReference type="PANTHER" id="PTHR12358">
    <property type="entry name" value="SPHINGOSINE KINASE"/>
    <property type="match status" value="1"/>
</dbReference>
<evidence type="ECO:0000313" key="14">
    <source>
        <dbReference type="Proteomes" id="UP001595548"/>
    </source>
</evidence>
<evidence type="ECO:0000256" key="10">
    <source>
        <dbReference type="ARBA" id="ARBA00023209"/>
    </source>
</evidence>
<evidence type="ECO:0000256" key="1">
    <source>
        <dbReference type="ARBA" id="ARBA00001946"/>
    </source>
</evidence>
<keyword evidence="2" id="KW-0444">Lipid biosynthesis</keyword>
<dbReference type="InterPro" id="IPR005218">
    <property type="entry name" value="Diacylglycerol/lipid_kinase"/>
</dbReference>
<keyword evidence="9" id="KW-0443">Lipid metabolism</keyword>
<keyword evidence="6 13" id="KW-0418">Kinase</keyword>
<keyword evidence="4" id="KW-0479">Metal-binding</keyword>
<dbReference type="RefSeq" id="WP_339616998.1">
    <property type="nucleotide sequence ID" value="NZ_AP031500.1"/>
</dbReference>
<dbReference type="InterPro" id="IPR050187">
    <property type="entry name" value="Lipid_Phosphate_FormReg"/>
</dbReference>
<keyword evidence="11" id="KW-1208">Phospholipid metabolism</keyword>
<evidence type="ECO:0000256" key="2">
    <source>
        <dbReference type="ARBA" id="ARBA00022516"/>
    </source>
</evidence>
<proteinExistence type="predicted"/>
<dbReference type="GO" id="GO:0016301">
    <property type="term" value="F:kinase activity"/>
    <property type="evidence" value="ECO:0007669"/>
    <property type="project" value="UniProtKB-KW"/>
</dbReference>
<comment type="caution">
    <text evidence="13">The sequence shown here is derived from an EMBL/GenBank/DDBJ whole genome shotgun (WGS) entry which is preliminary data.</text>
</comment>
<sequence length="304" mass="33352">MKAPQIRNALLIINPKARQGAEAQLDDGLARLEQAGISVERLASQGPEQSCQAVRERKDNLDLVIVGGGDGTISSMASTLYQCDLPLAVLPLGTANDLARSLGLTGALDEAFDVIVAGQRQRIDLGVVNKHYFFNVAHLGLGVQVSEELTDEVKKHWGVLSYLKAFFAALARVKQFKANMSVDGVHYRQRSIQMAIGNGRYYGGGNVVDEKTRIDDGKLSLYSLRPQTVWELLTLAPLLRDGRQRYNKRVFNVQAERIEITTGRKHMAIHADGEPVAQTPAHFSVVPQALEVLVPAFTETDLPE</sequence>
<evidence type="ECO:0000313" key="13">
    <source>
        <dbReference type="EMBL" id="MFC3154073.1"/>
    </source>
</evidence>
<dbReference type="EMBL" id="JBHRTL010000003">
    <property type="protein sequence ID" value="MFC3154073.1"/>
    <property type="molecule type" value="Genomic_DNA"/>
</dbReference>
<protein>
    <submittedName>
        <fullName evidence="13">Lipid kinase</fullName>
        <ecNumber evidence="13">2.7.1.-</ecNumber>
    </submittedName>
</protein>